<dbReference type="InterPro" id="IPR057326">
    <property type="entry name" value="KR_dom"/>
</dbReference>
<protein>
    <submittedName>
        <fullName evidence="4">Oxidoreductase, short chain dehydrogenase/reductase family protein</fullName>
    </submittedName>
</protein>
<evidence type="ECO:0000313" key="5">
    <source>
        <dbReference type="Proteomes" id="UP000070366"/>
    </source>
</evidence>
<dbReference type="PANTHER" id="PTHR42760:SF115">
    <property type="entry name" value="3-OXOACYL-[ACYL-CARRIER-PROTEIN] REDUCTASE FABG"/>
    <property type="match status" value="1"/>
</dbReference>
<evidence type="ECO:0000313" key="4">
    <source>
        <dbReference type="EMBL" id="KXK67098.1"/>
    </source>
</evidence>
<comment type="caution">
    <text evidence="4">The sequence shown here is derived from an EMBL/GenBank/DDBJ whole genome shotgun (WGS) entry which is preliminary data.</text>
</comment>
<sequence>MKKGEEKMEKQFVETMFDIGGKTALVTGATGNLGKAVAEGYGIAGAKVMLTGRSEEKLKTLCEELTGKGIVCAYAVGDPAVEEDVVRVVEETVRKFGGIDILVTSAGMNNPKPILSQPREEWEQIMDANVLGTWLYCKYAGKVMVEQGRGGKVILVSSTRGKLGMKNYTAYSPSKAAVDLMTKSLACEWGEYGINVNAIGPTVFRSELTQWMFDDDTARTKFLTRIPAGRLGEPEDFVGACIFLASAASDFITGTTVYVDGGYLAG</sequence>
<evidence type="ECO:0000259" key="3">
    <source>
        <dbReference type="SMART" id="SM00822"/>
    </source>
</evidence>
<dbReference type="Pfam" id="PF13561">
    <property type="entry name" value="adh_short_C2"/>
    <property type="match status" value="1"/>
</dbReference>
<dbReference type="InterPro" id="IPR002347">
    <property type="entry name" value="SDR_fam"/>
</dbReference>
<dbReference type="AlphaFoldDB" id="A0A136Q8Y6"/>
<dbReference type="FunFam" id="3.40.50.720:FF:000084">
    <property type="entry name" value="Short-chain dehydrogenase reductase"/>
    <property type="match status" value="1"/>
</dbReference>
<dbReference type="PANTHER" id="PTHR42760">
    <property type="entry name" value="SHORT-CHAIN DEHYDROGENASES/REDUCTASES FAMILY MEMBER"/>
    <property type="match status" value="1"/>
</dbReference>
<dbReference type="GO" id="GO:0016616">
    <property type="term" value="F:oxidoreductase activity, acting on the CH-OH group of donors, NAD or NADP as acceptor"/>
    <property type="evidence" value="ECO:0007669"/>
    <property type="project" value="TreeGrafter"/>
</dbReference>
<dbReference type="SUPFAM" id="SSF51735">
    <property type="entry name" value="NAD(P)-binding Rossmann-fold domains"/>
    <property type="match status" value="1"/>
</dbReference>
<comment type="similarity">
    <text evidence="1">Belongs to the short-chain dehydrogenases/reductases (SDR) family.</text>
</comment>
<accession>A0A136Q8Y6</accession>
<dbReference type="PRINTS" id="PR00081">
    <property type="entry name" value="GDHRDH"/>
</dbReference>
<gene>
    <name evidence="4" type="ORF">HMPREF3293_00022</name>
</gene>
<feature type="domain" description="Ketoreductase" evidence="3">
    <location>
        <begin position="22"/>
        <end position="202"/>
    </location>
</feature>
<dbReference type="SMART" id="SM00822">
    <property type="entry name" value="PKS_KR"/>
    <property type="match status" value="1"/>
</dbReference>
<keyword evidence="2" id="KW-0560">Oxidoreductase</keyword>
<evidence type="ECO:0000256" key="2">
    <source>
        <dbReference type="ARBA" id="ARBA00023002"/>
    </source>
</evidence>
<dbReference type="InterPro" id="IPR036291">
    <property type="entry name" value="NAD(P)-bd_dom_sf"/>
</dbReference>
<keyword evidence="5" id="KW-1185">Reference proteome</keyword>
<dbReference type="PATRIC" id="fig|626937.4.peg.22"/>
<reference evidence="4 5" key="1">
    <citation type="submission" date="2016-02" db="EMBL/GenBank/DDBJ databases">
        <authorList>
            <person name="Wen L."/>
            <person name="He K."/>
            <person name="Yang H."/>
        </authorList>
    </citation>
    <scope>NUCLEOTIDE SEQUENCE [LARGE SCALE GENOMIC DNA]</scope>
    <source>
        <strain evidence="4 5">DSM 22607</strain>
    </source>
</reference>
<name>A0A136Q8Y6_9FIRM</name>
<proteinExistence type="inferred from homology"/>
<dbReference type="Proteomes" id="UP000070366">
    <property type="component" value="Unassembled WGS sequence"/>
</dbReference>
<organism evidence="4 5">
    <name type="scientific">Christensenella minuta</name>
    <dbReference type="NCBI Taxonomy" id="626937"/>
    <lineage>
        <taxon>Bacteria</taxon>
        <taxon>Bacillati</taxon>
        <taxon>Bacillota</taxon>
        <taxon>Clostridia</taxon>
        <taxon>Christensenellales</taxon>
        <taxon>Christensenellaceae</taxon>
        <taxon>Christensenella</taxon>
    </lineage>
</organism>
<evidence type="ECO:0000256" key="1">
    <source>
        <dbReference type="ARBA" id="ARBA00006484"/>
    </source>
</evidence>
<dbReference type="Gene3D" id="3.40.50.720">
    <property type="entry name" value="NAD(P)-binding Rossmann-like Domain"/>
    <property type="match status" value="1"/>
</dbReference>
<dbReference type="PRINTS" id="PR00080">
    <property type="entry name" value="SDRFAMILY"/>
</dbReference>
<dbReference type="GO" id="GO:0008206">
    <property type="term" value="P:bile acid metabolic process"/>
    <property type="evidence" value="ECO:0007669"/>
    <property type="project" value="UniProtKB-ARBA"/>
</dbReference>
<dbReference type="EMBL" id="LSZW01000002">
    <property type="protein sequence ID" value="KXK67098.1"/>
    <property type="molecule type" value="Genomic_DNA"/>
</dbReference>
<dbReference type="STRING" id="626937.HMPREF3293_00022"/>